<dbReference type="InterPro" id="IPR036427">
    <property type="entry name" value="Bromodomain-like_sf"/>
</dbReference>
<evidence type="ECO:0000256" key="1">
    <source>
        <dbReference type="ARBA" id="ARBA00023117"/>
    </source>
</evidence>
<keyword evidence="5" id="KW-1185">Reference proteome</keyword>
<dbReference type="GO" id="GO:0046695">
    <property type="term" value="C:SLIK (SAGA-like) complex"/>
    <property type="evidence" value="ECO:0007669"/>
    <property type="project" value="InterPro"/>
</dbReference>
<dbReference type="PROSITE" id="PS50014">
    <property type="entry name" value="BROMODOMAIN_2"/>
    <property type="match status" value="1"/>
</dbReference>
<feature type="domain" description="Bromo" evidence="3">
    <location>
        <begin position="1"/>
        <end position="63"/>
    </location>
</feature>
<dbReference type="GO" id="GO:0006357">
    <property type="term" value="P:regulation of transcription by RNA polymerase II"/>
    <property type="evidence" value="ECO:0007669"/>
    <property type="project" value="TreeGrafter"/>
</dbReference>
<dbReference type="OrthoDB" id="21449at2759"/>
<dbReference type="PANTHER" id="PTHR47343">
    <property type="entry name" value="TRANSCRIPTIONAL ACTIVATOR SPT7"/>
    <property type="match status" value="1"/>
</dbReference>
<evidence type="ECO:0000259" key="3">
    <source>
        <dbReference type="PROSITE" id="PS50014"/>
    </source>
</evidence>
<dbReference type="HOGENOM" id="CLU_129458_3_0_1"/>
<dbReference type="SUPFAM" id="SSF47370">
    <property type="entry name" value="Bromodomain"/>
    <property type="match status" value="1"/>
</dbReference>
<evidence type="ECO:0000313" key="5">
    <source>
        <dbReference type="Proteomes" id="UP000054279"/>
    </source>
</evidence>
<dbReference type="GO" id="GO:0000124">
    <property type="term" value="C:SAGA complex"/>
    <property type="evidence" value="ECO:0007669"/>
    <property type="project" value="InterPro"/>
</dbReference>
<dbReference type="InterPro" id="IPR001487">
    <property type="entry name" value="Bromodomain"/>
</dbReference>
<proteinExistence type="predicted"/>
<keyword evidence="1 2" id="KW-0103">Bromodomain</keyword>
<reference evidence="4 5" key="1">
    <citation type="submission" date="2014-06" db="EMBL/GenBank/DDBJ databases">
        <title>Evolutionary Origins and Diversification of the Mycorrhizal Mutualists.</title>
        <authorList>
            <consortium name="DOE Joint Genome Institute"/>
            <consortium name="Mycorrhizal Genomics Consortium"/>
            <person name="Kohler A."/>
            <person name="Kuo A."/>
            <person name="Nagy L.G."/>
            <person name="Floudas D."/>
            <person name="Copeland A."/>
            <person name="Barry K.W."/>
            <person name="Cichocki N."/>
            <person name="Veneault-Fourrey C."/>
            <person name="LaButti K."/>
            <person name="Lindquist E.A."/>
            <person name="Lipzen A."/>
            <person name="Lundell T."/>
            <person name="Morin E."/>
            <person name="Murat C."/>
            <person name="Riley R."/>
            <person name="Ohm R."/>
            <person name="Sun H."/>
            <person name="Tunlid A."/>
            <person name="Henrissat B."/>
            <person name="Grigoriev I.V."/>
            <person name="Hibbett D.S."/>
            <person name="Martin F."/>
        </authorList>
    </citation>
    <scope>NUCLEOTIDE SEQUENCE [LARGE SCALE GENOMIC DNA]</scope>
    <source>
        <strain evidence="4 5">SS14</strain>
    </source>
</reference>
<dbReference type="GO" id="GO:0006325">
    <property type="term" value="P:chromatin organization"/>
    <property type="evidence" value="ECO:0007669"/>
    <property type="project" value="UniProtKB-ARBA"/>
</dbReference>
<dbReference type="Gene3D" id="1.20.920.10">
    <property type="entry name" value="Bromodomain-like"/>
    <property type="match status" value="1"/>
</dbReference>
<dbReference type="GO" id="GO:0005198">
    <property type="term" value="F:structural molecule activity"/>
    <property type="evidence" value="ECO:0007669"/>
    <property type="project" value="TreeGrafter"/>
</dbReference>
<dbReference type="PRINTS" id="PR00503">
    <property type="entry name" value="BROMODOMAIN"/>
</dbReference>
<dbReference type="Proteomes" id="UP000054279">
    <property type="component" value="Unassembled WGS sequence"/>
</dbReference>
<accession>A0A0C9V109</accession>
<dbReference type="EMBL" id="KN837245">
    <property type="protein sequence ID" value="KIJ31276.1"/>
    <property type="molecule type" value="Genomic_DNA"/>
</dbReference>
<organism evidence="4 5">
    <name type="scientific">Sphaerobolus stellatus (strain SS14)</name>
    <dbReference type="NCBI Taxonomy" id="990650"/>
    <lineage>
        <taxon>Eukaryota</taxon>
        <taxon>Fungi</taxon>
        <taxon>Dikarya</taxon>
        <taxon>Basidiomycota</taxon>
        <taxon>Agaricomycotina</taxon>
        <taxon>Agaricomycetes</taxon>
        <taxon>Phallomycetidae</taxon>
        <taxon>Geastrales</taxon>
        <taxon>Sphaerobolaceae</taxon>
        <taxon>Sphaerobolus</taxon>
    </lineage>
</organism>
<feature type="non-terminal residue" evidence="4">
    <location>
        <position position="86"/>
    </location>
</feature>
<dbReference type="SMART" id="SM00297">
    <property type="entry name" value="BROMO"/>
    <property type="match status" value="1"/>
</dbReference>
<sequence length="86" mass="10203">FLKPVSKTDYPDYYEIIESPMDLGSMMKIVKARKYKSKQEFAADLDLIWKNCFQYNSGPVSLFPSISRLFDSYHFRIMSYEDVLRV</sequence>
<evidence type="ECO:0000313" key="4">
    <source>
        <dbReference type="EMBL" id="KIJ31276.1"/>
    </source>
</evidence>
<evidence type="ECO:0000256" key="2">
    <source>
        <dbReference type="PROSITE-ProRule" id="PRU00035"/>
    </source>
</evidence>
<gene>
    <name evidence="4" type="ORF">M422DRAFT_186180</name>
</gene>
<dbReference type="AlphaFoldDB" id="A0A0C9V109"/>
<protein>
    <recommendedName>
        <fullName evidence="3">Bromo domain-containing protein</fullName>
    </recommendedName>
</protein>
<dbReference type="PANTHER" id="PTHR47343:SF1">
    <property type="entry name" value="TRANSCRIPTIONAL ACTIVATOR SPT7"/>
    <property type="match status" value="1"/>
</dbReference>
<dbReference type="Pfam" id="PF00439">
    <property type="entry name" value="Bromodomain"/>
    <property type="match status" value="1"/>
</dbReference>
<name>A0A0C9V109_SPHS4</name>
<dbReference type="InterPro" id="IPR037782">
    <property type="entry name" value="Spt7"/>
</dbReference>